<dbReference type="Proteomes" id="UP000823775">
    <property type="component" value="Unassembled WGS sequence"/>
</dbReference>
<gene>
    <name evidence="2" type="ORF">HAX54_006769</name>
</gene>
<accession>A0ABS8TD55</accession>
<feature type="compositionally biased region" description="Basic and acidic residues" evidence="1">
    <location>
        <begin position="134"/>
        <end position="150"/>
    </location>
</feature>
<dbReference type="EMBL" id="JACEIK010001346">
    <property type="protein sequence ID" value="MCD7468504.1"/>
    <property type="molecule type" value="Genomic_DNA"/>
</dbReference>
<sequence length="161" mass="18330">MSHKRVEVDKKEEGTNISTSETLEAFHDMRIWRKCELLENSELGIQEVTGTGETPLPTGIHRSSAGRVKSGCKASSHYPDSCFTCASRVKTSETPVWRHMNDFFTQFSVKHWQFNDDSRVPTCILPVSRCHDLNRGPDRRHGQRTPRDPKSTQGISIHITH</sequence>
<evidence type="ECO:0000313" key="3">
    <source>
        <dbReference type="Proteomes" id="UP000823775"/>
    </source>
</evidence>
<keyword evidence="3" id="KW-1185">Reference proteome</keyword>
<comment type="caution">
    <text evidence="2">The sequence shown here is derived from an EMBL/GenBank/DDBJ whole genome shotgun (WGS) entry which is preliminary data.</text>
</comment>
<organism evidence="2 3">
    <name type="scientific">Datura stramonium</name>
    <name type="common">Jimsonweed</name>
    <name type="synonym">Common thornapple</name>
    <dbReference type="NCBI Taxonomy" id="4076"/>
    <lineage>
        <taxon>Eukaryota</taxon>
        <taxon>Viridiplantae</taxon>
        <taxon>Streptophyta</taxon>
        <taxon>Embryophyta</taxon>
        <taxon>Tracheophyta</taxon>
        <taxon>Spermatophyta</taxon>
        <taxon>Magnoliopsida</taxon>
        <taxon>eudicotyledons</taxon>
        <taxon>Gunneridae</taxon>
        <taxon>Pentapetalae</taxon>
        <taxon>asterids</taxon>
        <taxon>lamiids</taxon>
        <taxon>Solanales</taxon>
        <taxon>Solanaceae</taxon>
        <taxon>Solanoideae</taxon>
        <taxon>Datureae</taxon>
        <taxon>Datura</taxon>
    </lineage>
</organism>
<reference evidence="2 3" key="1">
    <citation type="journal article" date="2021" name="BMC Genomics">
        <title>Datura genome reveals duplications of psychoactive alkaloid biosynthetic genes and high mutation rate following tissue culture.</title>
        <authorList>
            <person name="Rajewski A."/>
            <person name="Carter-House D."/>
            <person name="Stajich J."/>
            <person name="Litt A."/>
        </authorList>
    </citation>
    <scope>NUCLEOTIDE SEQUENCE [LARGE SCALE GENOMIC DNA]</scope>
    <source>
        <strain evidence="2">AR-01</strain>
    </source>
</reference>
<evidence type="ECO:0000256" key="1">
    <source>
        <dbReference type="SAM" id="MobiDB-lite"/>
    </source>
</evidence>
<feature type="region of interest" description="Disordered" evidence="1">
    <location>
        <begin position="134"/>
        <end position="161"/>
    </location>
</feature>
<protein>
    <submittedName>
        <fullName evidence="2">Uncharacterized protein</fullName>
    </submittedName>
</protein>
<proteinExistence type="predicted"/>
<evidence type="ECO:0000313" key="2">
    <source>
        <dbReference type="EMBL" id="MCD7468504.1"/>
    </source>
</evidence>
<name>A0ABS8TD55_DATST</name>